<feature type="coiled-coil region" evidence="1">
    <location>
        <begin position="56"/>
        <end position="124"/>
    </location>
</feature>
<evidence type="ECO:0000256" key="1">
    <source>
        <dbReference type="SAM" id="Coils"/>
    </source>
</evidence>
<reference evidence="3 4" key="1">
    <citation type="submission" date="2024-09" db="EMBL/GenBank/DDBJ databases">
        <title>Floridaenema gen nov. (Aerosakkonemataceae, Aerosakkonematales ord. nov., Cyanobacteria) from benthic tropical and subtropical fresh waters, with the description of four new species.</title>
        <authorList>
            <person name="Moretto J.A."/>
            <person name="Berthold D.E."/>
            <person name="Lefler F.W."/>
            <person name="Huang I.-S."/>
            <person name="Laughinghouse H. IV."/>
        </authorList>
    </citation>
    <scope>NUCLEOTIDE SEQUENCE [LARGE SCALE GENOMIC DNA]</scope>
    <source>
        <strain evidence="3 4">BLCC-F154</strain>
    </source>
</reference>
<dbReference type="Pfam" id="PF13801">
    <property type="entry name" value="Metal_resist"/>
    <property type="match status" value="1"/>
</dbReference>
<gene>
    <name evidence="3" type="ORF">ACE1B6_05775</name>
</gene>
<protein>
    <submittedName>
        <fullName evidence="3">Spy/CpxP family protein refolding chaperone</fullName>
    </submittedName>
</protein>
<sequence length="149" mass="16850">MKLFLLSTTLILLPITTSIALSKPPLASIAQVPPNPVSAPPAPPWTQAVNLSAEQKERIAAIHKQAKQEVDKLHQELFAADNQMRSLLESNASIEQLRQQYQQIQQLRQQLANTHFEAMLAERQVLTNEQLTQVLRILRQQRSTNNSQK</sequence>
<proteinExistence type="predicted"/>
<keyword evidence="4" id="KW-1185">Reference proteome</keyword>
<dbReference type="EMBL" id="JBHFNS010000019">
    <property type="protein sequence ID" value="MFB2934769.1"/>
    <property type="molecule type" value="Genomic_DNA"/>
</dbReference>
<feature type="signal peptide" evidence="2">
    <location>
        <begin position="1"/>
        <end position="20"/>
    </location>
</feature>
<feature type="chain" id="PRO_5046711800" evidence="2">
    <location>
        <begin position="21"/>
        <end position="149"/>
    </location>
</feature>
<evidence type="ECO:0000256" key="2">
    <source>
        <dbReference type="SAM" id="SignalP"/>
    </source>
</evidence>
<comment type="caution">
    <text evidence="3">The sequence shown here is derived from an EMBL/GenBank/DDBJ whole genome shotgun (WGS) entry which is preliminary data.</text>
</comment>
<accession>A0ABV4Y953</accession>
<dbReference type="Gene3D" id="1.20.120.1490">
    <property type="match status" value="1"/>
</dbReference>
<dbReference type="Proteomes" id="UP001576776">
    <property type="component" value="Unassembled WGS sequence"/>
</dbReference>
<evidence type="ECO:0000313" key="3">
    <source>
        <dbReference type="EMBL" id="MFB2934769.1"/>
    </source>
</evidence>
<dbReference type="InterPro" id="IPR025961">
    <property type="entry name" value="Metal_resist"/>
</dbReference>
<keyword evidence="2" id="KW-0732">Signal</keyword>
<name>A0ABV4Y953_9CYAN</name>
<organism evidence="3 4">
    <name type="scientific">Floridaenema fluviatile BLCC-F154</name>
    <dbReference type="NCBI Taxonomy" id="3153640"/>
    <lineage>
        <taxon>Bacteria</taxon>
        <taxon>Bacillati</taxon>
        <taxon>Cyanobacteriota</taxon>
        <taxon>Cyanophyceae</taxon>
        <taxon>Oscillatoriophycideae</taxon>
        <taxon>Aerosakkonematales</taxon>
        <taxon>Aerosakkonemataceae</taxon>
        <taxon>Floridanema</taxon>
        <taxon>Floridanema fluviatile</taxon>
    </lineage>
</organism>
<evidence type="ECO:0000313" key="4">
    <source>
        <dbReference type="Proteomes" id="UP001576776"/>
    </source>
</evidence>
<dbReference type="RefSeq" id="WP_413256293.1">
    <property type="nucleotide sequence ID" value="NZ_JBHFNS010000019.1"/>
</dbReference>
<keyword evidence="1" id="KW-0175">Coiled coil</keyword>